<dbReference type="Pfam" id="PF20431">
    <property type="entry name" value="E_motif"/>
    <property type="match status" value="1"/>
</dbReference>
<comment type="similarity">
    <text evidence="1">Belongs to the PPR family. PCMP-H subfamily.</text>
</comment>
<dbReference type="PANTHER" id="PTHR47926:SF540">
    <property type="entry name" value="PENTATRICOPEPTIDE REPEAT-CONTAINING PROTEIN"/>
    <property type="match status" value="1"/>
</dbReference>
<dbReference type="InterPro" id="IPR046848">
    <property type="entry name" value="E_motif"/>
</dbReference>
<dbReference type="InterPro" id="IPR002885">
    <property type="entry name" value="PPR_rpt"/>
</dbReference>
<dbReference type="FunFam" id="1.25.40.10:FF:000690">
    <property type="entry name" value="Pentatricopeptide repeat-containing protein"/>
    <property type="match status" value="1"/>
</dbReference>
<feature type="repeat" description="PPR" evidence="3">
    <location>
        <begin position="122"/>
        <end position="152"/>
    </location>
</feature>
<dbReference type="SUPFAM" id="SSF48452">
    <property type="entry name" value="TPR-like"/>
    <property type="match status" value="2"/>
</dbReference>
<dbReference type="GO" id="GO:0003729">
    <property type="term" value="F:mRNA binding"/>
    <property type="evidence" value="ECO:0007669"/>
    <property type="project" value="UniProtKB-ARBA"/>
</dbReference>
<dbReference type="GO" id="GO:0009451">
    <property type="term" value="P:RNA modification"/>
    <property type="evidence" value="ECO:0007669"/>
    <property type="project" value="InterPro"/>
</dbReference>
<evidence type="ECO:0008006" key="6">
    <source>
        <dbReference type="Google" id="ProtNLM"/>
    </source>
</evidence>
<dbReference type="Gramene" id="RZC73825">
    <property type="protein sequence ID" value="RZC73825"/>
    <property type="gene ID" value="C5167_049305"/>
</dbReference>
<dbReference type="Gene3D" id="1.25.40.10">
    <property type="entry name" value="Tetratricopeptide repeat domain"/>
    <property type="match status" value="3"/>
</dbReference>
<keyword evidence="5" id="KW-1185">Reference proteome</keyword>
<feature type="non-terminal residue" evidence="4">
    <location>
        <position position="1"/>
    </location>
</feature>
<dbReference type="PROSITE" id="PS51375">
    <property type="entry name" value="PPR"/>
    <property type="match status" value="6"/>
</dbReference>
<gene>
    <name evidence="4" type="ORF">C5167_049305</name>
</gene>
<dbReference type="InterPro" id="IPR046960">
    <property type="entry name" value="PPR_At4g14850-like_plant"/>
</dbReference>
<evidence type="ECO:0000256" key="1">
    <source>
        <dbReference type="ARBA" id="ARBA00006643"/>
    </source>
</evidence>
<protein>
    <recommendedName>
        <fullName evidence="6">Pentacotripeptide-repeat region of PRORP domain-containing protein</fullName>
    </recommendedName>
</protein>
<dbReference type="Pfam" id="PF01535">
    <property type="entry name" value="PPR"/>
    <property type="match status" value="3"/>
</dbReference>
<feature type="repeat" description="PPR" evidence="3">
    <location>
        <begin position="287"/>
        <end position="321"/>
    </location>
</feature>
<feature type="repeat" description="PPR" evidence="3">
    <location>
        <begin position="255"/>
        <end position="285"/>
    </location>
</feature>
<feature type="repeat" description="PPR" evidence="3">
    <location>
        <begin position="153"/>
        <end position="183"/>
    </location>
</feature>
<keyword evidence="2" id="KW-0677">Repeat</keyword>
<feature type="repeat" description="PPR" evidence="3">
    <location>
        <begin position="52"/>
        <end position="86"/>
    </location>
</feature>
<dbReference type="Pfam" id="PF13041">
    <property type="entry name" value="PPR_2"/>
    <property type="match status" value="3"/>
</dbReference>
<dbReference type="EMBL" id="CM010722">
    <property type="protein sequence ID" value="RZC73825.1"/>
    <property type="molecule type" value="Genomic_DNA"/>
</dbReference>
<dbReference type="FunFam" id="1.25.40.10:FF:000348">
    <property type="entry name" value="Pentatricopeptide repeat-containing protein chloroplastic"/>
    <property type="match status" value="1"/>
</dbReference>
<evidence type="ECO:0000313" key="4">
    <source>
        <dbReference type="EMBL" id="RZC73825.1"/>
    </source>
</evidence>
<dbReference type="InterPro" id="IPR011990">
    <property type="entry name" value="TPR-like_helical_dom_sf"/>
</dbReference>
<dbReference type="AlphaFoldDB" id="A0A4Y7KPL6"/>
<dbReference type="PANTHER" id="PTHR47926">
    <property type="entry name" value="PENTATRICOPEPTIDE REPEAT-CONTAINING PROTEIN"/>
    <property type="match status" value="1"/>
</dbReference>
<sequence length="514" mass="57193">VCGEAVMNQLKQIHAQALVNNIDQTKFLILKLLQIPNISYAQTLFDYIPKPSSYLYNKLIHAYCIHGFPQKCFSLYSQMCFSGCPPNPYTFTFLFAACASLSSSESGLMFHAQFLKLGFHYDTFASTALVDMYSKTGHLRNARKVFDEMKDKDSPAWNSIISGYTRNGDLVGARELFESMPSRNVVSWTAIISGYSKNGLYDNALEMYLRMEGENGVPPNEVTIASVLPACANLGASEIGERIETYARGKRFLRNIYVSNALLEMYAKCGKIDAARRIFDEIGSKRDLCTWNSMIMCMAVHGRSMEGLELFHEMVRGGTAPDDVTFVGVLLACTHDGLVEEAYQFFKSMKKDFSITPKLEHYSCIVDLLGRAGKLKEAYDLINKMPVKPDSVVWGALLGACSFYGNVELAEKAVNSLLELEPQNPGVYVILSNIYASAGRWDGVARARKLMKGNQITKIAGHSIIEVDGNVHKFIVEDKSHPNSVGIYLVLHEVSSNMKLFGSAGDLELENHTH</sequence>
<feature type="repeat" description="PPR" evidence="3">
    <location>
        <begin position="184"/>
        <end position="218"/>
    </location>
</feature>
<reference evidence="4 5" key="1">
    <citation type="journal article" date="2018" name="Science">
        <title>The opium poppy genome and morphinan production.</title>
        <authorList>
            <person name="Guo L."/>
            <person name="Winzer T."/>
            <person name="Yang X."/>
            <person name="Li Y."/>
            <person name="Ning Z."/>
            <person name="He Z."/>
            <person name="Teodor R."/>
            <person name="Lu Y."/>
            <person name="Bowser T.A."/>
            <person name="Graham I.A."/>
            <person name="Ye K."/>
        </authorList>
    </citation>
    <scope>NUCLEOTIDE SEQUENCE [LARGE SCALE GENOMIC DNA]</scope>
    <source>
        <strain evidence="5">cv. HN1</strain>
        <tissue evidence="4">Leaves</tissue>
    </source>
</reference>
<organism evidence="4 5">
    <name type="scientific">Papaver somniferum</name>
    <name type="common">Opium poppy</name>
    <dbReference type="NCBI Taxonomy" id="3469"/>
    <lineage>
        <taxon>Eukaryota</taxon>
        <taxon>Viridiplantae</taxon>
        <taxon>Streptophyta</taxon>
        <taxon>Embryophyta</taxon>
        <taxon>Tracheophyta</taxon>
        <taxon>Spermatophyta</taxon>
        <taxon>Magnoliopsida</taxon>
        <taxon>Ranunculales</taxon>
        <taxon>Papaveraceae</taxon>
        <taxon>Papaveroideae</taxon>
        <taxon>Papaver</taxon>
    </lineage>
</organism>
<accession>A0A4Y7KPL6</accession>
<evidence type="ECO:0000313" key="5">
    <source>
        <dbReference type="Proteomes" id="UP000316621"/>
    </source>
</evidence>
<evidence type="ECO:0000256" key="2">
    <source>
        <dbReference type="ARBA" id="ARBA00022737"/>
    </source>
</evidence>
<evidence type="ECO:0000256" key="3">
    <source>
        <dbReference type="PROSITE-ProRule" id="PRU00708"/>
    </source>
</evidence>
<dbReference type="Proteomes" id="UP000316621">
    <property type="component" value="Chromosome 8"/>
</dbReference>
<proteinExistence type="inferred from homology"/>
<name>A0A4Y7KPL6_PAPSO</name>
<dbReference type="OMA" id="YKLRMAG"/>
<dbReference type="NCBIfam" id="TIGR00756">
    <property type="entry name" value="PPR"/>
    <property type="match status" value="5"/>
</dbReference>